<dbReference type="InterPro" id="IPR016601">
    <property type="entry name" value="UCP012637"/>
</dbReference>
<dbReference type="Proteomes" id="UP001595914">
    <property type="component" value="Unassembled WGS sequence"/>
</dbReference>
<organism evidence="3 4">
    <name type="scientific">Rhodococcus kronopolitis</name>
    <dbReference type="NCBI Taxonomy" id="1460226"/>
    <lineage>
        <taxon>Bacteria</taxon>
        <taxon>Bacillati</taxon>
        <taxon>Actinomycetota</taxon>
        <taxon>Actinomycetes</taxon>
        <taxon>Mycobacteriales</taxon>
        <taxon>Nocardiaceae</taxon>
        <taxon>Rhodococcus</taxon>
    </lineage>
</organism>
<accession>A0ABV9FMH4</accession>
<keyword evidence="4" id="KW-1185">Reference proteome</keyword>
<dbReference type="RefSeq" id="WP_378415040.1">
    <property type="nucleotide sequence ID" value="NZ_JBHSFO010000002.1"/>
</dbReference>
<sequence>MVERGLTVSDRGDRENLATFVARAVRLDEALVVRLRQRGTDRVEAWATTGFDALASRVVAGTVAPTDTTAAGDALLATLTASPGAEVELGFSMDSAWQGALPPVDGFVHVDDVPARVLVELAQQGVAVSRDFGSSQGPPASLLAQEVLTVDGAGERVAVSMRTVFALVAMGFIPQTGTEPVSLDADLARIDATEMVRVRASRTWLRLDARFGSVFARRGGEIPLSVL</sequence>
<evidence type="ECO:0000313" key="4">
    <source>
        <dbReference type="Proteomes" id="UP001595914"/>
    </source>
</evidence>
<proteinExistence type="predicted"/>
<dbReference type="EMBL" id="JBHSFO010000002">
    <property type="protein sequence ID" value="MFC4603251.1"/>
    <property type="molecule type" value="Genomic_DNA"/>
</dbReference>
<dbReference type="InterPro" id="IPR058498">
    <property type="entry name" value="DUF8185"/>
</dbReference>
<gene>
    <name evidence="3" type="ORF">ACFO6S_06080</name>
</gene>
<evidence type="ECO:0000259" key="1">
    <source>
        <dbReference type="Pfam" id="PF26035"/>
    </source>
</evidence>
<evidence type="ECO:0000313" key="3">
    <source>
        <dbReference type="EMBL" id="MFC4603251.1"/>
    </source>
</evidence>
<reference evidence="4" key="1">
    <citation type="journal article" date="2019" name="Int. J. Syst. Evol. Microbiol.">
        <title>The Global Catalogue of Microorganisms (GCM) 10K type strain sequencing project: providing services to taxonomists for standard genome sequencing and annotation.</title>
        <authorList>
            <consortium name="The Broad Institute Genomics Platform"/>
            <consortium name="The Broad Institute Genome Sequencing Center for Infectious Disease"/>
            <person name="Wu L."/>
            <person name="Ma J."/>
        </authorList>
    </citation>
    <scope>NUCLEOTIDE SEQUENCE [LARGE SCALE GENOMIC DNA]</scope>
    <source>
        <strain evidence="4">CCUG 54520</strain>
    </source>
</reference>
<protein>
    <submittedName>
        <fullName evidence="3">Uncharacterized protein</fullName>
    </submittedName>
</protein>
<name>A0ABV9FMH4_9NOCA</name>
<evidence type="ECO:0000259" key="2">
    <source>
        <dbReference type="Pfam" id="PF26572"/>
    </source>
</evidence>
<comment type="caution">
    <text evidence="3">The sequence shown here is derived from an EMBL/GenBank/DDBJ whole genome shotgun (WGS) entry which is preliminary data.</text>
</comment>
<feature type="domain" description="DUF8010" evidence="1">
    <location>
        <begin position="1"/>
        <end position="99"/>
    </location>
</feature>
<feature type="domain" description="DUF8185" evidence="2">
    <location>
        <begin position="102"/>
        <end position="220"/>
    </location>
</feature>
<dbReference type="Pfam" id="PF26572">
    <property type="entry name" value="DUF8185"/>
    <property type="match status" value="1"/>
</dbReference>
<dbReference type="InterPro" id="IPR058323">
    <property type="entry name" value="DUF8010"/>
</dbReference>
<dbReference type="PIRSF" id="PIRSF012637">
    <property type="entry name" value="UCP012637"/>
    <property type="match status" value="1"/>
</dbReference>
<dbReference type="Pfam" id="PF26035">
    <property type="entry name" value="DUF8010"/>
    <property type="match status" value="1"/>
</dbReference>